<sequence>MEKFNWLIGLLRDVSLERQSWWFLAVTTEEKTLLLSPPQYCGFSTNETSSRAAPFPVRIFLLSRLLQRQPVAEPEILHEG</sequence>
<dbReference type="Proteomes" id="UP001341840">
    <property type="component" value="Unassembled WGS sequence"/>
</dbReference>
<dbReference type="EMBL" id="JASCZI010094191">
    <property type="protein sequence ID" value="MED6153660.1"/>
    <property type="molecule type" value="Genomic_DNA"/>
</dbReference>
<reference evidence="1 2" key="1">
    <citation type="journal article" date="2023" name="Plants (Basel)">
        <title>Bridging the Gap: Combining Genomics and Transcriptomics Approaches to Understand Stylosanthes scabra, an Orphan Legume from the Brazilian Caatinga.</title>
        <authorList>
            <person name="Ferreira-Neto J.R.C."/>
            <person name="da Silva M.D."/>
            <person name="Binneck E."/>
            <person name="de Melo N.F."/>
            <person name="da Silva R.H."/>
            <person name="de Melo A.L.T.M."/>
            <person name="Pandolfi V."/>
            <person name="Bustamante F.O."/>
            <person name="Brasileiro-Vidal A.C."/>
            <person name="Benko-Iseppon A.M."/>
        </authorList>
    </citation>
    <scope>NUCLEOTIDE SEQUENCE [LARGE SCALE GENOMIC DNA]</scope>
    <source>
        <tissue evidence="1">Leaves</tissue>
    </source>
</reference>
<evidence type="ECO:0000313" key="2">
    <source>
        <dbReference type="Proteomes" id="UP001341840"/>
    </source>
</evidence>
<organism evidence="1 2">
    <name type="scientific">Stylosanthes scabra</name>
    <dbReference type="NCBI Taxonomy" id="79078"/>
    <lineage>
        <taxon>Eukaryota</taxon>
        <taxon>Viridiplantae</taxon>
        <taxon>Streptophyta</taxon>
        <taxon>Embryophyta</taxon>
        <taxon>Tracheophyta</taxon>
        <taxon>Spermatophyta</taxon>
        <taxon>Magnoliopsida</taxon>
        <taxon>eudicotyledons</taxon>
        <taxon>Gunneridae</taxon>
        <taxon>Pentapetalae</taxon>
        <taxon>rosids</taxon>
        <taxon>fabids</taxon>
        <taxon>Fabales</taxon>
        <taxon>Fabaceae</taxon>
        <taxon>Papilionoideae</taxon>
        <taxon>50 kb inversion clade</taxon>
        <taxon>dalbergioids sensu lato</taxon>
        <taxon>Dalbergieae</taxon>
        <taxon>Pterocarpus clade</taxon>
        <taxon>Stylosanthes</taxon>
    </lineage>
</organism>
<comment type="caution">
    <text evidence="1">The sequence shown here is derived from an EMBL/GenBank/DDBJ whole genome shotgun (WGS) entry which is preliminary data.</text>
</comment>
<name>A0ABU6TXP5_9FABA</name>
<gene>
    <name evidence="1" type="ORF">PIB30_104298</name>
</gene>
<feature type="non-terminal residue" evidence="1">
    <location>
        <position position="80"/>
    </location>
</feature>
<keyword evidence="2" id="KW-1185">Reference proteome</keyword>
<protein>
    <submittedName>
        <fullName evidence="1">Uncharacterized protein</fullName>
    </submittedName>
</protein>
<accession>A0ABU6TXP5</accession>
<evidence type="ECO:0000313" key="1">
    <source>
        <dbReference type="EMBL" id="MED6153660.1"/>
    </source>
</evidence>
<proteinExistence type="predicted"/>